<dbReference type="GO" id="GO:0003700">
    <property type="term" value="F:DNA-binding transcription factor activity"/>
    <property type="evidence" value="ECO:0007669"/>
    <property type="project" value="InterPro"/>
</dbReference>
<dbReference type="Pfam" id="PF10543">
    <property type="entry name" value="ORF6N"/>
    <property type="match status" value="1"/>
</dbReference>
<proteinExistence type="predicted"/>
<protein>
    <submittedName>
        <fullName evidence="5">DNA-binding protein</fullName>
    </submittedName>
</protein>
<dbReference type="EMBL" id="AP019860">
    <property type="protein sequence ID" value="BBM85339.1"/>
    <property type="molecule type" value="Genomic_DNA"/>
</dbReference>
<evidence type="ECO:0000259" key="4">
    <source>
        <dbReference type="Pfam" id="PF10543"/>
    </source>
</evidence>
<gene>
    <name evidence="5" type="ORF">UABAM_03705</name>
</gene>
<dbReference type="KEGG" id="uam:UABAM_03705"/>
<reference evidence="5 6" key="1">
    <citation type="submission" date="2019-08" db="EMBL/GenBank/DDBJ databases">
        <title>Complete genome sequence of Candidatus Uab amorphum.</title>
        <authorList>
            <person name="Shiratori T."/>
            <person name="Suzuki S."/>
            <person name="Kakizawa Y."/>
            <person name="Ishida K."/>
        </authorList>
    </citation>
    <scope>NUCLEOTIDE SEQUENCE [LARGE SCALE GENOMIC DNA]</scope>
    <source>
        <strain evidence="5 6">SRT547</strain>
    </source>
</reference>
<sequence>MQSLAISVGERYYPILTLPGRPKAILDRTAAEIYQTETKQVNRVVLRHRERFPSDFYFELTREEIRLLKEVPIWHLFWDRGFAPKAFTAKGMNMLSTLLKSEVAVKRSVDIIRAFTELENTGVRDDKWDIITAKIIAAINNRLDDVRISFDRRITSVEDRIANIEKECSVQMSEERANSSRIEEIREVNVSLTNCISKMEDDLLQIKDEFTKVIVDKDNLRVDNFTTTSLITEKMDLTDREKQVVCYVEKHGRITNKNYRELFDIPRRTALRDLNSLVNKGVFVKEGKGRSVHYVMSHLQNESR</sequence>
<dbReference type="Pfam" id="PF08220">
    <property type="entry name" value="HTH_DeoR"/>
    <property type="match status" value="1"/>
</dbReference>
<dbReference type="Gene3D" id="1.10.10.10">
    <property type="entry name" value="Winged helix-like DNA-binding domain superfamily/Winged helix DNA-binding domain"/>
    <property type="match status" value="1"/>
</dbReference>
<keyword evidence="1" id="KW-0805">Transcription regulation</keyword>
<evidence type="ECO:0000313" key="5">
    <source>
        <dbReference type="EMBL" id="BBM85339.1"/>
    </source>
</evidence>
<dbReference type="GO" id="GO:0003677">
    <property type="term" value="F:DNA binding"/>
    <property type="evidence" value="ECO:0007669"/>
    <property type="project" value="UniProtKB-KW"/>
</dbReference>
<keyword evidence="2" id="KW-0804">Transcription</keyword>
<dbReference type="AlphaFoldDB" id="A0A5S9INW6"/>
<name>A0A5S9INW6_UABAM</name>
<evidence type="ECO:0000256" key="1">
    <source>
        <dbReference type="ARBA" id="ARBA00023015"/>
    </source>
</evidence>
<dbReference type="InterPro" id="IPR036388">
    <property type="entry name" value="WH-like_DNA-bd_sf"/>
</dbReference>
<organism evidence="5 6">
    <name type="scientific">Uabimicrobium amorphum</name>
    <dbReference type="NCBI Taxonomy" id="2596890"/>
    <lineage>
        <taxon>Bacteria</taxon>
        <taxon>Pseudomonadati</taxon>
        <taxon>Planctomycetota</taxon>
        <taxon>Candidatus Uabimicrobiia</taxon>
        <taxon>Candidatus Uabimicrobiales</taxon>
        <taxon>Candidatus Uabimicrobiaceae</taxon>
        <taxon>Candidatus Uabimicrobium</taxon>
    </lineage>
</organism>
<feature type="domain" description="KilA-N DNA-binding" evidence="4">
    <location>
        <begin position="23"/>
        <end position="97"/>
    </location>
</feature>
<dbReference type="InterPro" id="IPR001034">
    <property type="entry name" value="DeoR_HTH"/>
</dbReference>
<accession>A0A5S9INW6</accession>
<dbReference type="RefSeq" id="WP_151969447.1">
    <property type="nucleotide sequence ID" value="NZ_AP019860.1"/>
</dbReference>
<dbReference type="InterPro" id="IPR018873">
    <property type="entry name" value="KilA-N_DNA-bd_domain"/>
</dbReference>
<feature type="domain" description="HTH deoR-type" evidence="3">
    <location>
        <begin position="240"/>
        <end position="285"/>
    </location>
</feature>
<evidence type="ECO:0000313" key="6">
    <source>
        <dbReference type="Proteomes" id="UP000326354"/>
    </source>
</evidence>
<dbReference type="SUPFAM" id="SSF46785">
    <property type="entry name" value="Winged helix' DNA-binding domain"/>
    <property type="match status" value="1"/>
</dbReference>
<keyword evidence="5" id="KW-0238">DNA-binding</keyword>
<dbReference type="InterPro" id="IPR036390">
    <property type="entry name" value="WH_DNA-bd_sf"/>
</dbReference>
<keyword evidence="6" id="KW-1185">Reference proteome</keyword>
<dbReference type="OrthoDB" id="9816206at2"/>
<evidence type="ECO:0000259" key="3">
    <source>
        <dbReference type="Pfam" id="PF08220"/>
    </source>
</evidence>
<evidence type="ECO:0000256" key="2">
    <source>
        <dbReference type="ARBA" id="ARBA00023163"/>
    </source>
</evidence>
<dbReference type="Proteomes" id="UP000326354">
    <property type="component" value="Chromosome"/>
</dbReference>